<keyword evidence="4" id="KW-1185">Reference proteome</keyword>
<dbReference type="Pfam" id="PF19189">
    <property type="entry name" value="Mtf2"/>
    <property type="match status" value="1"/>
</dbReference>
<dbReference type="GeneID" id="70127885"/>
<dbReference type="Proteomes" id="UP000758603">
    <property type="component" value="Unassembled WGS sequence"/>
</dbReference>
<evidence type="ECO:0000313" key="3">
    <source>
        <dbReference type="EMBL" id="KAH6638525.1"/>
    </source>
</evidence>
<name>A0A9P8RDZ9_9PEZI</name>
<feature type="compositionally biased region" description="Basic and acidic residues" evidence="1">
    <location>
        <begin position="171"/>
        <end position="181"/>
    </location>
</feature>
<dbReference type="GO" id="GO:0005739">
    <property type="term" value="C:mitochondrion"/>
    <property type="evidence" value="ECO:0007669"/>
    <property type="project" value="InterPro"/>
</dbReference>
<dbReference type="EMBL" id="JAGPXC010000015">
    <property type="protein sequence ID" value="KAH6638525.1"/>
    <property type="molecule type" value="Genomic_DNA"/>
</dbReference>
<proteinExistence type="predicted"/>
<evidence type="ECO:0000313" key="4">
    <source>
        <dbReference type="Proteomes" id="UP000758603"/>
    </source>
</evidence>
<gene>
    <name evidence="3" type="ORF">BKA67DRAFT_528935</name>
</gene>
<feature type="region of interest" description="Disordered" evidence="1">
    <location>
        <begin position="244"/>
        <end position="285"/>
    </location>
</feature>
<organism evidence="3 4">
    <name type="scientific">Truncatella angustata</name>
    <dbReference type="NCBI Taxonomy" id="152316"/>
    <lineage>
        <taxon>Eukaryota</taxon>
        <taxon>Fungi</taxon>
        <taxon>Dikarya</taxon>
        <taxon>Ascomycota</taxon>
        <taxon>Pezizomycotina</taxon>
        <taxon>Sordariomycetes</taxon>
        <taxon>Xylariomycetidae</taxon>
        <taxon>Amphisphaeriales</taxon>
        <taxon>Sporocadaceae</taxon>
        <taxon>Truncatella</taxon>
    </lineage>
</organism>
<evidence type="ECO:0000256" key="1">
    <source>
        <dbReference type="SAM" id="MobiDB-lite"/>
    </source>
</evidence>
<dbReference type="PANTHER" id="PTHR39468">
    <property type="entry name" value="CHROMOSOME 7, WHOLE GENOME SHOTGUN SEQUENCE"/>
    <property type="match status" value="1"/>
</dbReference>
<feature type="compositionally biased region" description="Polar residues" evidence="1">
    <location>
        <begin position="244"/>
        <end position="253"/>
    </location>
</feature>
<dbReference type="PANTHER" id="PTHR39468:SF1">
    <property type="entry name" value="MTF2-LIKE C-TERMINAL DOMAIN-CONTAINING PROTEIN"/>
    <property type="match status" value="1"/>
</dbReference>
<dbReference type="InterPro" id="IPR043837">
    <property type="entry name" value="Mtf2-like_C"/>
</dbReference>
<dbReference type="RefSeq" id="XP_045950797.1">
    <property type="nucleotide sequence ID" value="XM_046098993.1"/>
</dbReference>
<comment type="caution">
    <text evidence="3">The sequence shown here is derived from an EMBL/GenBank/DDBJ whole genome shotgun (WGS) entry which is preliminary data.</text>
</comment>
<feature type="region of interest" description="Disordered" evidence="1">
    <location>
        <begin position="162"/>
        <end position="190"/>
    </location>
</feature>
<reference evidence="3" key="1">
    <citation type="journal article" date="2021" name="Nat. Commun.">
        <title>Genetic determinants of endophytism in the Arabidopsis root mycobiome.</title>
        <authorList>
            <person name="Mesny F."/>
            <person name="Miyauchi S."/>
            <person name="Thiergart T."/>
            <person name="Pickel B."/>
            <person name="Atanasova L."/>
            <person name="Karlsson M."/>
            <person name="Huettel B."/>
            <person name="Barry K.W."/>
            <person name="Haridas S."/>
            <person name="Chen C."/>
            <person name="Bauer D."/>
            <person name="Andreopoulos W."/>
            <person name="Pangilinan J."/>
            <person name="LaButti K."/>
            <person name="Riley R."/>
            <person name="Lipzen A."/>
            <person name="Clum A."/>
            <person name="Drula E."/>
            <person name="Henrissat B."/>
            <person name="Kohler A."/>
            <person name="Grigoriev I.V."/>
            <person name="Martin F.M."/>
            <person name="Hacquard S."/>
        </authorList>
    </citation>
    <scope>NUCLEOTIDE SEQUENCE</scope>
    <source>
        <strain evidence="3">MPI-SDFR-AT-0073</strain>
    </source>
</reference>
<evidence type="ECO:0000259" key="2">
    <source>
        <dbReference type="Pfam" id="PF19189"/>
    </source>
</evidence>
<dbReference type="AlphaFoldDB" id="A0A9P8RDZ9"/>
<feature type="compositionally biased region" description="Basic residues" evidence="1">
    <location>
        <begin position="254"/>
        <end position="263"/>
    </location>
</feature>
<protein>
    <recommendedName>
        <fullName evidence="2">Mtf2-like C-terminal domain-containing protein</fullName>
    </recommendedName>
</protein>
<dbReference type="InterPro" id="IPR040009">
    <property type="entry name" value="Mtf2/C5D6.12-like"/>
</dbReference>
<feature type="region of interest" description="Disordered" evidence="1">
    <location>
        <begin position="26"/>
        <end position="54"/>
    </location>
</feature>
<feature type="domain" description="Mtf2-like C-terminal" evidence="2">
    <location>
        <begin position="211"/>
        <end position="403"/>
    </location>
</feature>
<accession>A0A9P8RDZ9</accession>
<dbReference type="OrthoDB" id="2444174at2759"/>
<sequence>MSNPPLLFLYQTRTILRSRHLPSVSRALHATPSRRRRGDNDIPFASGRPGDDVHVPLVEETKGTITPTERQTFDRIFTDIANRGLKPRLQADGQPPGEVTRRATNLILEAATVDATGEGIYGKAISAPQFAVAAKDKEKALLRFPPSLRAAASRAFELLNPDHSTTYSSRDGSKSAKKGSDNAEAEWQTPQNTFLRMVEVDSKRLPEQNRVEALMAMAKSDFELWDVMEKEVFSYPERLGLRNGTIQQTSGSKTKGRNARNRQSRAQLATQLSREDGASSESTTDALRGDPKLNLYIYGPLYPSFLLFGLRRLDNAFATPSPLALSVLPRIKELGLESFVLGVSTPFYNELLDIQYGRYGDISSMMDLLEEMSHSGLYFDEGTASVLNKAYNQTQDLSTGSHGLFAKALMTMPAYEQSVRNRIRYWHSKIDVSIEQRDADIDYTRLQQQ</sequence>